<dbReference type="Proteomes" id="UP000688137">
    <property type="component" value="Unassembled WGS sequence"/>
</dbReference>
<organism evidence="2 3">
    <name type="scientific">Paramecium primaurelia</name>
    <dbReference type="NCBI Taxonomy" id="5886"/>
    <lineage>
        <taxon>Eukaryota</taxon>
        <taxon>Sar</taxon>
        <taxon>Alveolata</taxon>
        <taxon>Ciliophora</taxon>
        <taxon>Intramacronucleata</taxon>
        <taxon>Oligohymenophorea</taxon>
        <taxon>Peniculida</taxon>
        <taxon>Parameciidae</taxon>
        <taxon>Paramecium</taxon>
    </lineage>
</organism>
<evidence type="ECO:0000313" key="3">
    <source>
        <dbReference type="Proteomes" id="UP000688137"/>
    </source>
</evidence>
<accession>A0A8S1M691</accession>
<sequence length="253" mass="30386">MKIKNNIRQYYIVVQTQLNFQFCAFYSTFRCESDLPISTIIGSDQFIIFFVFSYTLYKSHSSLWRQERLFLQFITLYSINMYISRFFNIGTEVILLVIYFANQIFIFNNENLKSKIMEQFGLSAEEEYYSFDEHLTYVKRRIFILIQKITIISKQMTLFQQNNNQYQQHQQQKQEQDDGKKKLSLLKGGLNKFYLFIPPHRIYHIIPTPENDAHYVNFILGLLMSIARVTGLQFQLIDEFTKSQKELELMFNF</sequence>
<proteinExistence type="predicted"/>
<protein>
    <submittedName>
        <fullName evidence="2">Uncharacterized protein</fullName>
    </submittedName>
</protein>
<gene>
    <name evidence="2" type="ORF">PPRIM_AZ9-3.1.T0540295</name>
</gene>
<feature type="transmembrane region" description="Helical" evidence="1">
    <location>
        <begin position="93"/>
        <end position="109"/>
    </location>
</feature>
<name>A0A8S1M691_PARPR</name>
<comment type="caution">
    <text evidence="2">The sequence shown here is derived from an EMBL/GenBank/DDBJ whole genome shotgun (WGS) entry which is preliminary data.</text>
</comment>
<reference evidence="2" key="1">
    <citation type="submission" date="2021-01" db="EMBL/GenBank/DDBJ databases">
        <authorList>
            <consortium name="Genoscope - CEA"/>
            <person name="William W."/>
        </authorList>
    </citation>
    <scope>NUCLEOTIDE SEQUENCE</scope>
</reference>
<keyword evidence="3" id="KW-1185">Reference proteome</keyword>
<keyword evidence="1" id="KW-1133">Transmembrane helix</keyword>
<evidence type="ECO:0000313" key="2">
    <source>
        <dbReference type="EMBL" id="CAD8075617.1"/>
    </source>
</evidence>
<keyword evidence="1" id="KW-0812">Transmembrane</keyword>
<keyword evidence="1" id="KW-0472">Membrane</keyword>
<evidence type="ECO:0000256" key="1">
    <source>
        <dbReference type="SAM" id="Phobius"/>
    </source>
</evidence>
<dbReference type="AlphaFoldDB" id="A0A8S1M691"/>
<dbReference type="EMBL" id="CAJJDM010000054">
    <property type="protein sequence ID" value="CAD8075617.1"/>
    <property type="molecule type" value="Genomic_DNA"/>
</dbReference>